<sequence length="384" mass="43190">MRRLLTIGHSYTVGVNRRLAHEMALAGKNRWEVTCAAPRFVIGDLRPIELEAIDEEACHLEPVSLRMTSRPHFMTYARDAKRLVTSGAWDLIHAWEEPYIPAGWQISRWAKKIAPFVFYTYQNISKRYPPPFNWLENETLRNSTAWIAGGHTVEDAMMSRSGYADHPHARISLGVDTNLFQPYTERGNRILSSLNWSASGPPIIGFLGRFVLDKGVNLLMKALDGLQTGWRALFVGGGVLERKLRHWGSQYGDRVRIVTGITHTQVPDYLNAMDILAAPSQTTPRWKEQLGRMLIEGFASGLPVVGSNSGEIPSVLGDCGLVVEESSDSAWKKTLGELIENASYRNELGEKGRDRAITHFSWPVIAKRNIDFFDQLLDSPIPKH</sequence>
<evidence type="ECO:0000313" key="3">
    <source>
        <dbReference type="EMBL" id="QVL33790.1"/>
    </source>
</evidence>
<proteinExistence type="predicted"/>
<dbReference type="Gene3D" id="3.40.50.2000">
    <property type="entry name" value="Glycogen Phosphorylase B"/>
    <property type="match status" value="2"/>
</dbReference>
<dbReference type="InterPro" id="IPR028098">
    <property type="entry name" value="Glyco_trans_4-like_N"/>
</dbReference>
<dbReference type="PANTHER" id="PTHR45947">
    <property type="entry name" value="SULFOQUINOVOSYL TRANSFERASE SQD2"/>
    <property type="match status" value="1"/>
</dbReference>
<name>A0A8E6EWA5_9BACT</name>
<protein>
    <submittedName>
        <fullName evidence="3">Glycosyltransferase family 4 protein</fullName>
    </submittedName>
</protein>
<dbReference type="SUPFAM" id="SSF53756">
    <property type="entry name" value="UDP-Glycosyltransferase/glycogen phosphorylase"/>
    <property type="match status" value="1"/>
</dbReference>
<dbReference type="InterPro" id="IPR001296">
    <property type="entry name" value="Glyco_trans_1"/>
</dbReference>
<evidence type="ECO:0000259" key="1">
    <source>
        <dbReference type="Pfam" id="PF00534"/>
    </source>
</evidence>
<dbReference type="InterPro" id="IPR050194">
    <property type="entry name" value="Glycosyltransferase_grp1"/>
</dbReference>
<keyword evidence="4" id="KW-1185">Reference proteome</keyword>
<dbReference type="AlphaFoldDB" id="A0A8E6EWA5"/>
<dbReference type="Pfam" id="PF00534">
    <property type="entry name" value="Glycos_transf_1"/>
    <property type="match status" value="1"/>
</dbReference>
<dbReference type="Pfam" id="PF13439">
    <property type="entry name" value="Glyco_transf_4"/>
    <property type="match status" value="1"/>
</dbReference>
<evidence type="ECO:0000313" key="4">
    <source>
        <dbReference type="Proteomes" id="UP000676194"/>
    </source>
</evidence>
<feature type="domain" description="Glycosyltransferase subfamily 4-like N-terminal" evidence="2">
    <location>
        <begin position="31"/>
        <end position="178"/>
    </location>
</feature>
<dbReference type="CDD" id="cd03801">
    <property type="entry name" value="GT4_PimA-like"/>
    <property type="match status" value="1"/>
</dbReference>
<reference evidence="3" key="1">
    <citation type="submission" date="2021-05" db="EMBL/GenBank/DDBJ databases">
        <title>Complete genome sequence of the cellulolytic planctomycete Telmatocola sphagniphila SP2T and characterization of the first cellulase from planctomycetes.</title>
        <authorList>
            <person name="Rakitin A.L."/>
            <person name="Beletsky A.V."/>
            <person name="Naumoff D.G."/>
            <person name="Kulichevskaya I.S."/>
            <person name="Mardanov A.V."/>
            <person name="Ravin N.V."/>
            <person name="Dedysh S.N."/>
        </authorList>
    </citation>
    <scope>NUCLEOTIDE SEQUENCE</scope>
    <source>
        <strain evidence="3">SP2T</strain>
    </source>
</reference>
<dbReference type="RefSeq" id="WP_213498772.1">
    <property type="nucleotide sequence ID" value="NZ_CP074694.1"/>
</dbReference>
<accession>A0A8E6EWA5</accession>
<gene>
    <name evidence="3" type="ORF">KIH39_07740</name>
</gene>
<dbReference type="Proteomes" id="UP000676194">
    <property type="component" value="Chromosome"/>
</dbReference>
<dbReference type="KEGG" id="tsph:KIH39_07740"/>
<evidence type="ECO:0000259" key="2">
    <source>
        <dbReference type="Pfam" id="PF13439"/>
    </source>
</evidence>
<organism evidence="3 4">
    <name type="scientific">Telmatocola sphagniphila</name>
    <dbReference type="NCBI Taxonomy" id="1123043"/>
    <lineage>
        <taxon>Bacteria</taxon>
        <taxon>Pseudomonadati</taxon>
        <taxon>Planctomycetota</taxon>
        <taxon>Planctomycetia</taxon>
        <taxon>Gemmatales</taxon>
        <taxon>Gemmataceae</taxon>
    </lineage>
</organism>
<dbReference type="EMBL" id="CP074694">
    <property type="protein sequence ID" value="QVL33790.1"/>
    <property type="molecule type" value="Genomic_DNA"/>
</dbReference>
<feature type="domain" description="Glycosyl transferase family 1" evidence="1">
    <location>
        <begin position="199"/>
        <end position="354"/>
    </location>
</feature>
<dbReference type="PANTHER" id="PTHR45947:SF3">
    <property type="entry name" value="SULFOQUINOVOSYL TRANSFERASE SQD2"/>
    <property type="match status" value="1"/>
</dbReference>
<dbReference type="GO" id="GO:0016758">
    <property type="term" value="F:hexosyltransferase activity"/>
    <property type="evidence" value="ECO:0007669"/>
    <property type="project" value="TreeGrafter"/>
</dbReference>